<keyword evidence="1" id="KW-1133">Transmembrane helix</keyword>
<protein>
    <recommendedName>
        <fullName evidence="4">Prepilin-type N-terminal cleavage/methylation domain-containing protein</fullName>
    </recommendedName>
</protein>
<evidence type="ECO:0000256" key="1">
    <source>
        <dbReference type="SAM" id="Phobius"/>
    </source>
</evidence>
<reference evidence="2 3" key="1">
    <citation type="journal article" date="2018" name="ISME J.">
        <title>A methanotrophic archaeon couples anaerobic oxidation of methane to Fe(III) reduction.</title>
        <authorList>
            <person name="Cai C."/>
            <person name="Leu A.O."/>
            <person name="Xie G.J."/>
            <person name="Guo J."/>
            <person name="Feng Y."/>
            <person name="Zhao J.X."/>
            <person name="Tyson G.W."/>
            <person name="Yuan Z."/>
            <person name="Hu S."/>
        </authorList>
    </citation>
    <scope>NUCLEOTIDE SEQUENCE [LARGE SCALE GENOMIC DNA]</scope>
    <source>
        <strain evidence="2">FeB_12</strain>
    </source>
</reference>
<organism evidence="2 3">
    <name type="scientific">candidate division GN15 bacterium</name>
    <dbReference type="NCBI Taxonomy" id="2072418"/>
    <lineage>
        <taxon>Bacteria</taxon>
        <taxon>candidate division GN15</taxon>
    </lineage>
</organism>
<dbReference type="AlphaFoldDB" id="A0A855X9X2"/>
<sequence length="154" mass="17255">MELSTRLQGGRHVKQAKCKGAGIVNKNRLKLNHNGFGLMEVMISMIVLAIGLLGLAPMITLSIHGNCISRDNTVVSELLRQKVEQFEGTTAMPAMPYQEYEEGLDDIYNRTTYISDNTCDSLVPAGIYHIRVRVNWVDKRNVGRSMSYATYICD</sequence>
<keyword evidence="1" id="KW-0472">Membrane</keyword>
<dbReference type="Proteomes" id="UP000250918">
    <property type="component" value="Unassembled WGS sequence"/>
</dbReference>
<evidence type="ECO:0000313" key="3">
    <source>
        <dbReference type="Proteomes" id="UP000250918"/>
    </source>
</evidence>
<evidence type="ECO:0000313" key="2">
    <source>
        <dbReference type="EMBL" id="PWB75378.1"/>
    </source>
</evidence>
<comment type="caution">
    <text evidence="2">The sequence shown here is derived from an EMBL/GenBank/DDBJ whole genome shotgun (WGS) entry which is preliminary data.</text>
</comment>
<dbReference type="EMBL" id="PQAP01000010">
    <property type="protein sequence ID" value="PWB75378.1"/>
    <property type="molecule type" value="Genomic_DNA"/>
</dbReference>
<dbReference type="NCBIfam" id="TIGR02532">
    <property type="entry name" value="IV_pilin_GFxxxE"/>
    <property type="match status" value="1"/>
</dbReference>
<accession>A0A855X9X2</accession>
<proteinExistence type="predicted"/>
<evidence type="ECO:0008006" key="4">
    <source>
        <dbReference type="Google" id="ProtNLM"/>
    </source>
</evidence>
<name>A0A855X9X2_9BACT</name>
<gene>
    <name evidence="2" type="ORF">C3F09_02485</name>
</gene>
<keyword evidence="1" id="KW-0812">Transmembrane</keyword>
<dbReference type="InterPro" id="IPR012902">
    <property type="entry name" value="N_methyl_site"/>
</dbReference>
<feature type="transmembrane region" description="Helical" evidence="1">
    <location>
        <begin position="36"/>
        <end position="59"/>
    </location>
</feature>
<dbReference type="Pfam" id="PF07963">
    <property type="entry name" value="N_methyl"/>
    <property type="match status" value="1"/>
</dbReference>